<feature type="region of interest" description="Disordered" evidence="1">
    <location>
        <begin position="50"/>
        <end position="106"/>
    </location>
</feature>
<feature type="region of interest" description="Disordered" evidence="1">
    <location>
        <begin position="149"/>
        <end position="190"/>
    </location>
</feature>
<dbReference type="Proteomes" id="UP000799429">
    <property type="component" value="Unassembled WGS sequence"/>
</dbReference>
<gene>
    <name evidence="3" type="ORF">M501DRAFT_1057023</name>
</gene>
<feature type="signal peptide" evidence="2">
    <location>
        <begin position="1"/>
        <end position="22"/>
    </location>
</feature>
<dbReference type="EMBL" id="MU006094">
    <property type="protein sequence ID" value="KAF2839679.1"/>
    <property type="molecule type" value="Genomic_DNA"/>
</dbReference>
<feature type="compositionally biased region" description="Basic and acidic residues" evidence="1">
    <location>
        <begin position="156"/>
        <end position="170"/>
    </location>
</feature>
<keyword evidence="4" id="KW-1185">Reference proteome</keyword>
<name>A0A9P4SBZ9_9PEZI</name>
<sequence>MPARLVLLRTLHSLLLLTPGTSQYRENLQALDDLLKTFEADPRHINYLQTKDIPSTNTPTNHTKERNMNSTHKEDDKAIEGRKDGSGVRSSNHHHKEVGSDENDSGHYLIRRQKHMPEEPKFTLNPKKYIAERVAYENNKQAYERFQRHLRKKEKREKERKQEGFDEDTHVSNSPLLLSTAGSSRAPEYENSRASALQYLSNEINEPINVNTWKSSNPPSPGHQSRRDSSASEETPPIFMKWRGGISSLEEREASPPPQHQSRTSHVVETYRKLTGTQTSDSSTDNSEPGNYDGDDGPVHGPRYGRRTTRPLSRVSEESGTPPQDHGREEPTEPHRIREREIPRSASIDATTSRGHPQTRKTGHSTATDYQTQRSDHSDDSRSTVGTATVMADEDRRRRERRGGEKHRVTEEERRAFYRSSDFF</sequence>
<evidence type="ECO:0000313" key="4">
    <source>
        <dbReference type="Proteomes" id="UP000799429"/>
    </source>
</evidence>
<protein>
    <submittedName>
        <fullName evidence="3">Uncharacterized protein</fullName>
    </submittedName>
</protein>
<feature type="compositionally biased region" description="Polar residues" evidence="1">
    <location>
        <begin position="171"/>
        <end position="183"/>
    </location>
</feature>
<feature type="chain" id="PRO_5040444685" evidence="2">
    <location>
        <begin position="23"/>
        <end position="424"/>
    </location>
</feature>
<feature type="compositionally biased region" description="Basic and acidic residues" evidence="1">
    <location>
        <begin position="62"/>
        <end position="86"/>
    </location>
</feature>
<dbReference type="AlphaFoldDB" id="A0A9P4SBZ9"/>
<comment type="caution">
    <text evidence="3">The sequence shown here is derived from an EMBL/GenBank/DDBJ whole genome shotgun (WGS) entry which is preliminary data.</text>
</comment>
<feature type="compositionally biased region" description="Polar residues" evidence="1">
    <location>
        <begin position="364"/>
        <end position="373"/>
    </location>
</feature>
<accession>A0A9P4SBZ9</accession>
<feature type="region of interest" description="Disordered" evidence="1">
    <location>
        <begin position="210"/>
        <end position="424"/>
    </location>
</feature>
<keyword evidence="2" id="KW-0732">Signal</keyword>
<evidence type="ECO:0000313" key="3">
    <source>
        <dbReference type="EMBL" id="KAF2839679.1"/>
    </source>
</evidence>
<reference evidence="3" key="1">
    <citation type="journal article" date="2020" name="Stud. Mycol.">
        <title>101 Dothideomycetes genomes: a test case for predicting lifestyles and emergence of pathogens.</title>
        <authorList>
            <person name="Haridas S."/>
            <person name="Albert R."/>
            <person name="Binder M."/>
            <person name="Bloem J."/>
            <person name="Labutti K."/>
            <person name="Salamov A."/>
            <person name="Andreopoulos B."/>
            <person name="Baker S."/>
            <person name="Barry K."/>
            <person name="Bills G."/>
            <person name="Bluhm B."/>
            <person name="Cannon C."/>
            <person name="Castanera R."/>
            <person name="Culley D."/>
            <person name="Daum C."/>
            <person name="Ezra D."/>
            <person name="Gonzalez J."/>
            <person name="Henrissat B."/>
            <person name="Kuo A."/>
            <person name="Liang C."/>
            <person name="Lipzen A."/>
            <person name="Lutzoni F."/>
            <person name="Magnuson J."/>
            <person name="Mondo S."/>
            <person name="Nolan M."/>
            <person name="Ohm R."/>
            <person name="Pangilinan J."/>
            <person name="Park H.-J."/>
            <person name="Ramirez L."/>
            <person name="Alfaro M."/>
            <person name="Sun H."/>
            <person name="Tritt A."/>
            <person name="Yoshinaga Y."/>
            <person name="Zwiers L.-H."/>
            <person name="Turgeon B."/>
            <person name="Goodwin S."/>
            <person name="Spatafora J."/>
            <person name="Crous P."/>
            <person name="Grigoriev I."/>
        </authorList>
    </citation>
    <scope>NUCLEOTIDE SEQUENCE</scope>
    <source>
        <strain evidence="3">CBS 101060</strain>
    </source>
</reference>
<feature type="compositionally biased region" description="Basic and acidic residues" evidence="1">
    <location>
        <begin position="325"/>
        <end position="343"/>
    </location>
</feature>
<feature type="compositionally biased region" description="Basic and acidic residues" evidence="1">
    <location>
        <begin position="393"/>
        <end position="416"/>
    </location>
</feature>
<evidence type="ECO:0000256" key="2">
    <source>
        <dbReference type="SAM" id="SignalP"/>
    </source>
</evidence>
<feature type="compositionally biased region" description="Polar residues" evidence="1">
    <location>
        <begin position="275"/>
        <end position="289"/>
    </location>
</feature>
<evidence type="ECO:0000256" key="1">
    <source>
        <dbReference type="SAM" id="MobiDB-lite"/>
    </source>
</evidence>
<organism evidence="3 4">
    <name type="scientific">Patellaria atrata CBS 101060</name>
    <dbReference type="NCBI Taxonomy" id="1346257"/>
    <lineage>
        <taxon>Eukaryota</taxon>
        <taxon>Fungi</taxon>
        <taxon>Dikarya</taxon>
        <taxon>Ascomycota</taxon>
        <taxon>Pezizomycotina</taxon>
        <taxon>Dothideomycetes</taxon>
        <taxon>Dothideomycetes incertae sedis</taxon>
        <taxon>Patellariales</taxon>
        <taxon>Patellariaceae</taxon>
        <taxon>Patellaria</taxon>
    </lineage>
</organism>
<proteinExistence type="predicted"/>
<feature type="compositionally biased region" description="Polar residues" evidence="1">
    <location>
        <begin position="50"/>
        <end position="61"/>
    </location>
</feature>